<feature type="domain" description="AB hydrolase-1" evidence="1">
    <location>
        <begin position="71"/>
        <end position="299"/>
    </location>
</feature>
<dbReference type="PANTHER" id="PTHR43798">
    <property type="entry name" value="MONOACYLGLYCEROL LIPASE"/>
    <property type="match status" value="1"/>
</dbReference>
<evidence type="ECO:0000313" key="3">
    <source>
        <dbReference type="Proteomes" id="UP000259030"/>
    </source>
</evidence>
<dbReference type="Proteomes" id="UP000259030">
    <property type="component" value="Plasmid pDFI1"/>
</dbReference>
<dbReference type="EMBL" id="CP021082">
    <property type="protein sequence ID" value="ASN82562.1"/>
    <property type="molecule type" value="Genomic_DNA"/>
</dbReference>
<geneLocation type="plasmid" evidence="3">
    <name>pdfi1</name>
</geneLocation>
<dbReference type="Pfam" id="PF12697">
    <property type="entry name" value="Abhydrolase_6"/>
    <property type="match status" value="1"/>
</dbReference>
<reference evidence="2 3" key="1">
    <citation type="submission" date="2017-05" db="EMBL/GenBank/DDBJ databases">
        <title>The complete genome sequence of Deinococcus ficus isolated from the rhizosphere of the Ficus religiosa L. in Taiwan.</title>
        <authorList>
            <person name="Wu K.-M."/>
            <person name="Liao T.-L."/>
            <person name="Liu Y.-M."/>
            <person name="Young C.-C."/>
            <person name="Tsai S.-F."/>
        </authorList>
    </citation>
    <scope>NUCLEOTIDE SEQUENCE [LARGE SCALE GENOMIC DNA]</scope>
    <source>
        <strain evidence="2 3">CC-FR2-10</strain>
        <plasmid evidence="3">pdfi1</plasmid>
    </source>
</reference>
<keyword evidence="2" id="KW-0614">Plasmid</keyword>
<protein>
    <recommendedName>
        <fullName evidence="1">AB hydrolase-1 domain-containing protein</fullName>
    </recommendedName>
</protein>
<dbReference type="STRING" id="317577.GCA_000419625_03120"/>
<accession>A0A221T0Y7</accession>
<evidence type="ECO:0000259" key="1">
    <source>
        <dbReference type="Pfam" id="PF12697"/>
    </source>
</evidence>
<dbReference type="GO" id="GO:0003824">
    <property type="term" value="F:catalytic activity"/>
    <property type="evidence" value="ECO:0007669"/>
    <property type="project" value="InterPro"/>
</dbReference>
<evidence type="ECO:0000313" key="2">
    <source>
        <dbReference type="EMBL" id="ASN82562.1"/>
    </source>
</evidence>
<keyword evidence="3" id="KW-1185">Reference proteome</keyword>
<dbReference type="PRINTS" id="PR00111">
    <property type="entry name" value="ABHYDROLASE"/>
</dbReference>
<dbReference type="Gene3D" id="3.40.50.1820">
    <property type="entry name" value="alpha/beta hydrolase"/>
    <property type="match status" value="1"/>
</dbReference>
<dbReference type="InterPro" id="IPR050266">
    <property type="entry name" value="AB_hydrolase_sf"/>
</dbReference>
<dbReference type="GO" id="GO:0016020">
    <property type="term" value="C:membrane"/>
    <property type="evidence" value="ECO:0007669"/>
    <property type="project" value="TreeGrafter"/>
</dbReference>
<dbReference type="AlphaFoldDB" id="A0A221T0Y7"/>
<name>A0A221T0Y7_9DEIO</name>
<dbReference type="InterPro" id="IPR000639">
    <property type="entry name" value="Epox_hydrolase-like"/>
</dbReference>
<gene>
    <name evidence="2" type="ORF">DFI_15410</name>
</gene>
<dbReference type="InterPro" id="IPR000073">
    <property type="entry name" value="AB_hydrolase_1"/>
</dbReference>
<dbReference type="SUPFAM" id="SSF53474">
    <property type="entry name" value="alpha/beta-Hydrolases"/>
    <property type="match status" value="1"/>
</dbReference>
<dbReference type="PANTHER" id="PTHR43798:SF33">
    <property type="entry name" value="HYDROLASE, PUTATIVE (AFU_ORTHOLOGUE AFUA_2G14860)-RELATED"/>
    <property type="match status" value="1"/>
</dbReference>
<sequence length="315" mass="34488">MPLPCRSCQDPCQYLQTSAAQLSGQTNQPARQFCGRSWRRLQVTALPATQLHTVGDIQLAYVDSGGPGTPVLLVHAAYLSKQAWEAQWTALSAHHRVIAVDLRGHGESSAGIWPFSIPLVAEDLAGLLDALGIRRAHVCGHALGGMAALHLALQHPDRVRSLVLVDTTASVQSTVMQAVTAQLAWPVIALTGIRRQATLMTRALAPNDQTLQRTLLRQILTFEDRPEAYRVIWDAMMSFELLADLPRITCPTLILIGGRHPVTHGQARRLQAGLPDAELRVIPRAGHLVTMEQPAVVNDFLLRFWNERSGPPPLV</sequence>
<organism evidence="2 3">
    <name type="scientific">Deinococcus ficus</name>
    <dbReference type="NCBI Taxonomy" id="317577"/>
    <lineage>
        <taxon>Bacteria</taxon>
        <taxon>Thermotogati</taxon>
        <taxon>Deinococcota</taxon>
        <taxon>Deinococci</taxon>
        <taxon>Deinococcales</taxon>
        <taxon>Deinococcaceae</taxon>
        <taxon>Deinococcus</taxon>
    </lineage>
</organism>
<dbReference type="KEGG" id="dfc:DFI_15410"/>
<proteinExistence type="predicted"/>
<dbReference type="InterPro" id="IPR029058">
    <property type="entry name" value="AB_hydrolase_fold"/>
</dbReference>
<dbReference type="PRINTS" id="PR00412">
    <property type="entry name" value="EPOXHYDRLASE"/>
</dbReference>